<dbReference type="Proteomes" id="UP000230914">
    <property type="component" value="Unassembled WGS sequence"/>
</dbReference>
<feature type="region of interest" description="Disordered" evidence="1">
    <location>
        <begin position="55"/>
        <end position="76"/>
    </location>
</feature>
<evidence type="ECO:0000256" key="1">
    <source>
        <dbReference type="SAM" id="MobiDB-lite"/>
    </source>
</evidence>
<evidence type="ECO:0000313" key="2">
    <source>
        <dbReference type="EMBL" id="PIE34620.1"/>
    </source>
</evidence>
<dbReference type="EMBL" id="PDSL01000012">
    <property type="protein sequence ID" value="PIE34620.1"/>
    <property type="molecule type" value="Genomic_DNA"/>
</dbReference>
<name>A0A2G6KGV1_9ACTN</name>
<evidence type="ECO:0000313" key="3">
    <source>
        <dbReference type="Proteomes" id="UP000230914"/>
    </source>
</evidence>
<sequence>MLDRLEQELERVRKIAAVAADLSVDTHRLNSALRDITSHMSWLFAAQADIAGELGGRSPLGDTQIAESTRSSSRDVNALRQRATTMTKVTPLADALRDGTVTTGHLDVVTRVSKQLNTDDE</sequence>
<reference evidence="2 3" key="1">
    <citation type="submission" date="2017-10" db="EMBL/GenBank/DDBJ databases">
        <title>Novel microbial diversity and functional potential in the marine mammal oral microbiome.</title>
        <authorList>
            <person name="Dudek N.K."/>
            <person name="Sun C.L."/>
            <person name="Burstein D."/>
            <person name="Kantor R.S."/>
            <person name="Aliaga Goltsman D.S."/>
            <person name="Bik E.M."/>
            <person name="Thomas B.C."/>
            <person name="Banfield J.F."/>
            <person name="Relman D.A."/>
        </authorList>
    </citation>
    <scope>NUCLEOTIDE SEQUENCE [LARGE SCALE GENOMIC DNA]</scope>
    <source>
        <strain evidence="2">DOLJORAL78_61_10</strain>
    </source>
</reference>
<proteinExistence type="predicted"/>
<protein>
    <recommendedName>
        <fullName evidence="4">DUF222 domain-containing protein</fullName>
    </recommendedName>
</protein>
<accession>A0A2G6KGV1</accession>
<organism evidence="2 3">
    <name type="scientific">Ilumatobacter coccineus</name>
    <dbReference type="NCBI Taxonomy" id="467094"/>
    <lineage>
        <taxon>Bacteria</taxon>
        <taxon>Bacillati</taxon>
        <taxon>Actinomycetota</taxon>
        <taxon>Acidimicrobiia</taxon>
        <taxon>Acidimicrobiales</taxon>
        <taxon>Ilumatobacteraceae</taxon>
        <taxon>Ilumatobacter</taxon>
    </lineage>
</organism>
<gene>
    <name evidence="2" type="ORF">CSA55_00530</name>
</gene>
<evidence type="ECO:0008006" key="4">
    <source>
        <dbReference type="Google" id="ProtNLM"/>
    </source>
</evidence>
<feature type="non-terminal residue" evidence="2">
    <location>
        <position position="121"/>
    </location>
</feature>
<comment type="caution">
    <text evidence="2">The sequence shown here is derived from an EMBL/GenBank/DDBJ whole genome shotgun (WGS) entry which is preliminary data.</text>
</comment>
<dbReference type="AlphaFoldDB" id="A0A2G6KGV1"/>
<feature type="compositionally biased region" description="Polar residues" evidence="1">
    <location>
        <begin position="65"/>
        <end position="75"/>
    </location>
</feature>